<dbReference type="GO" id="GO:0004016">
    <property type="term" value="F:adenylate cyclase activity"/>
    <property type="evidence" value="ECO:0007669"/>
    <property type="project" value="UniProtKB-ARBA"/>
</dbReference>
<dbReference type="Gene3D" id="3.30.70.1230">
    <property type="entry name" value="Nucleotide cyclase"/>
    <property type="match status" value="1"/>
</dbReference>
<dbReference type="SMART" id="SM00044">
    <property type="entry name" value="CYCc"/>
    <property type="match status" value="1"/>
</dbReference>
<evidence type="ECO:0000313" key="3">
    <source>
        <dbReference type="Proteomes" id="UP000294200"/>
    </source>
</evidence>
<accession>A0A4R0X903</accession>
<dbReference type="GO" id="GO:0006171">
    <property type="term" value="P:cAMP biosynthetic process"/>
    <property type="evidence" value="ECO:0007669"/>
    <property type="project" value="TreeGrafter"/>
</dbReference>
<dbReference type="Pfam" id="PF19363">
    <property type="entry name" value="DUF5939"/>
    <property type="match status" value="1"/>
</dbReference>
<protein>
    <submittedName>
        <fullName evidence="2">Adenylate cyclase</fullName>
    </submittedName>
</protein>
<dbReference type="AlphaFoldDB" id="A0A4R0X903"/>
<dbReference type="PROSITE" id="PS50125">
    <property type="entry name" value="GUANYLATE_CYCLASE_2"/>
    <property type="match status" value="1"/>
</dbReference>
<keyword evidence="3" id="KW-1185">Reference proteome</keyword>
<dbReference type="CDD" id="cd07302">
    <property type="entry name" value="CHD"/>
    <property type="match status" value="1"/>
</dbReference>
<dbReference type="Proteomes" id="UP000294200">
    <property type="component" value="Unassembled WGS sequence"/>
</dbReference>
<evidence type="ECO:0000259" key="1">
    <source>
        <dbReference type="PROSITE" id="PS50125"/>
    </source>
</evidence>
<name>A0A4R0X903_9BURK</name>
<dbReference type="Pfam" id="PF00211">
    <property type="entry name" value="Guanylate_cyc"/>
    <property type="match status" value="1"/>
</dbReference>
<dbReference type="InterPro" id="IPR050697">
    <property type="entry name" value="Adenylyl/Guanylyl_Cyclase_3/4"/>
</dbReference>
<dbReference type="InterPro" id="IPR045983">
    <property type="entry name" value="GUC-dom-containing_N"/>
</dbReference>
<dbReference type="InterPro" id="IPR029787">
    <property type="entry name" value="Nucleotide_cyclase"/>
</dbReference>
<comment type="caution">
    <text evidence="2">The sequence shown here is derived from an EMBL/GenBank/DDBJ whole genome shotgun (WGS) entry which is preliminary data.</text>
</comment>
<reference evidence="2 3" key="1">
    <citation type="submission" date="2017-02" db="EMBL/GenBank/DDBJ databases">
        <title>Paraburkholderia sophoroidis sp. nov. and Paraburkholderia steynii sp. nov. rhizobial symbionts of the fynbos legume Hypocalyptus sophoroides.</title>
        <authorList>
            <person name="Steenkamp E.T."/>
            <person name="Beukes C.W."/>
            <person name="Van Zyl E."/>
            <person name="Avontuur J."/>
            <person name="Chan W.Y."/>
            <person name="Hassen A."/>
            <person name="Palmer M."/>
            <person name="Mthombeni L."/>
            <person name="Phalane F."/>
            <person name="Sereme K."/>
            <person name="Venter S.N."/>
        </authorList>
    </citation>
    <scope>NUCLEOTIDE SEQUENCE [LARGE SCALE GENOMIC DNA]</scope>
    <source>
        <strain evidence="2 3">HC1.1ba</strain>
    </source>
</reference>
<gene>
    <name evidence="2" type="ORF">BZM27_36585</name>
</gene>
<dbReference type="GO" id="GO:0035556">
    <property type="term" value="P:intracellular signal transduction"/>
    <property type="evidence" value="ECO:0007669"/>
    <property type="project" value="InterPro"/>
</dbReference>
<organism evidence="2 3">
    <name type="scientific">Paraburkholderia steynii</name>
    <dbReference type="NCBI Taxonomy" id="1245441"/>
    <lineage>
        <taxon>Bacteria</taxon>
        <taxon>Pseudomonadati</taxon>
        <taxon>Pseudomonadota</taxon>
        <taxon>Betaproteobacteria</taxon>
        <taxon>Burkholderiales</taxon>
        <taxon>Burkholderiaceae</taxon>
        <taxon>Paraburkholderia</taxon>
    </lineage>
</organism>
<dbReference type="PANTHER" id="PTHR43081">
    <property type="entry name" value="ADENYLATE CYCLASE, TERMINAL-DIFFERENTIATION SPECIFIC-RELATED"/>
    <property type="match status" value="1"/>
</dbReference>
<evidence type="ECO:0000313" key="2">
    <source>
        <dbReference type="EMBL" id="TCG05055.1"/>
    </source>
</evidence>
<feature type="domain" description="Guanylate cyclase" evidence="1">
    <location>
        <begin position="317"/>
        <end position="435"/>
    </location>
</feature>
<sequence>MTSIDERLLENKMTQIEQARAWSPRVISRFETLIRSGDEVSVYRANPLSFARDRGVAEAESIDLFLHAARAGLVDMHWDILCPHSGLVLESFGKLRALRSHFVCGLCDIDGQTDLDDFIEVCFSVSPQVRRLALHDIDNLSIEDLHWNLKFTNGGRLPGGQIRFVDILRSLVRGMSYLPPGMTTTLRSEIGPGALSGVNVQTQAGFMLPVVDSPAAVPTLNSPTIVRITYDGQRFTPAVSDVPSGSAVFKVSNTGAKRGSLLLINWPPEIVAMPEKPTLEFDPYVSGGMLLTRQTFRKLFRSEHVDEDEGLGVRQVTFLFTDLKGSTALYERLGDLNAYALVREHFAFLDEVARRHAGVIVKTIGDAVMAAFSRPVDTVAAALDILQEIGHFNREHGEPAIILKMGAHCGPSIVVTLNENLDYFGQTVNIAARVQSFADAGEICLTEALYTAPGVRELLAGNNLEEFDAPLRGVDGDARVYRVTGRS</sequence>
<dbReference type="EMBL" id="MWML01000199">
    <property type="protein sequence ID" value="TCG05055.1"/>
    <property type="molecule type" value="Genomic_DNA"/>
</dbReference>
<dbReference type="InterPro" id="IPR001054">
    <property type="entry name" value="A/G_cyclase"/>
</dbReference>
<dbReference type="SUPFAM" id="SSF55073">
    <property type="entry name" value="Nucleotide cyclase"/>
    <property type="match status" value="1"/>
</dbReference>
<dbReference type="PANTHER" id="PTHR43081:SF19">
    <property type="entry name" value="PH-SENSITIVE ADENYLATE CYCLASE RV1264"/>
    <property type="match status" value="1"/>
</dbReference>
<proteinExistence type="predicted"/>